<keyword evidence="13" id="KW-0695">RNA-directed DNA polymerase</keyword>
<keyword evidence="8" id="KW-0255">Endonuclease</keyword>
<keyword evidence="4" id="KW-0548">Nucleotidyltransferase</keyword>
<keyword evidence="5" id="KW-0540">Nuclease</keyword>
<keyword evidence="20" id="KW-1185">Reference proteome</keyword>
<evidence type="ECO:0000256" key="4">
    <source>
        <dbReference type="ARBA" id="ARBA00022695"/>
    </source>
</evidence>
<proteinExistence type="predicted"/>
<dbReference type="PROSITE" id="PS50994">
    <property type="entry name" value="INTEGRASE"/>
    <property type="match status" value="1"/>
</dbReference>
<dbReference type="Pfam" id="PF24626">
    <property type="entry name" value="SH3_Tf2-1"/>
    <property type="match status" value="1"/>
</dbReference>
<evidence type="ECO:0000256" key="11">
    <source>
        <dbReference type="ARBA" id="ARBA00022884"/>
    </source>
</evidence>
<evidence type="ECO:0000256" key="15">
    <source>
        <dbReference type="ARBA" id="ARBA00023125"/>
    </source>
</evidence>
<dbReference type="InterPro" id="IPR050951">
    <property type="entry name" value="Retrovirus_Pol_polyprotein"/>
</dbReference>
<feature type="domain" description="Integrase catalytic" evidence="18">
    <location>
        <begin position="354"/>
        <end position="517"/>
    </location>
</feature>
<dbReference type="InterPro" id="IPR041588">
    <property type="entry name" value="Integrase_H2C2"/>
</dbReference>
<dbReference type="Proteomes" id="UP001610728">
    <property type="component" value="Unassembled WGS sequence"/>
</dbReference>
<comment type="subcellular location">
    <subcellularLocation>
        <location evidence="1">Mitochondrion</location>
    </subcellularLocation>
</comment>
<dbReference type="Pfam" id="PF00665">
    <property type="entry name" value="rve"/>
    <property type="match status" value="1"/>
</dbReference>
<evidence type="ECO:0000259" key="18">
    <source>
        <dbReference type="PROSITE" id="PS50994"/>
    </source>
</evidence>
<reference evidence="19 20" key="1">
    <citation type="submission" date="2020-05" db="EMBL/GenBank/DDBJ databases">
        <title>Ceratocystis lukuohia genome.</title>
        <authorList>
            <person name="Harrington T.C."/>
            <person name="Kim K."/>
            <person name="Mayers C.G."/>
        </authorList>
    </citation>
    <scope>NUCLEOTIDE SEQUENCE [LARGE SCALE GENOMIC DNA]</scope>
    <source>
        <strain evidence="19 20">C4212</strain>
    </source>
</reference>
<evidence type="ECO:0000256" key="3">
    <source>
        <dbReference type="ARBA" id="ARBA00022679"/>
    </source>
</evidence>
<keyword evidence="9" id="KW-0378">Hydrolase</keyword>
<evidence type="ECO:0000256" key="6">
    <source>
        <dbReference type="ARBA" id="ARBA00022723"/>
    </source>
</evidence>
<dbReference type="Gene3D" id="3.30.70.270">
    <property type="match status" value="1"/>
</dbReference>
<evidence type="ECO:0000256" key="10">
    <source>
        <dbReference type="ARBA" id="ARBA00022842"/>
    </source>
</evidence>
<dbReference type="Gene3D" id="1.10.340.70">
    <property type="match status" value="1"/>
</dbReference>
<protein>
    <submittedName>
        <fullName evidence="19">Retrovirus polyprotein</fullName>
    </submittedName>
</protein>
<dbReference type="InterPro" id="IPR043502">
    <property type="entry name" value="DNA/RNA_pol_sf"/>
</dbReference>
<evidence type="ECO:0000256" key="13">
    <source>
        <dbReference type="ARBA" id="ARBA00022918"/>
    </source>
</evidence>
<dbReference type="RefSeq" id="XP_070856311.1">
    <property type="nucleotide sequence ID" value="XM_071001424.1"/>
</dbReference>
<evidence type="ECO:0000256" key="1">
    <source>
        <dbReference type="ARBA" id="ARBA00004173"/>
    </source>
</evidence>
<evidence type="ECO:0000256" key="5">
    <source>
        <dbReference type="ARBA" id="ARBA00022722"/>
    </source>
</evidence>
<evidence type="ECO:0000256" key="8">
    <source>
        <dbReference type="ARBA" id="ARBA00022759"/>
    </source>
</evidence>
<dbReference type="SUPFAM" id="SSF56672">
    <property type="entry name" value="DNA/RNA polymerases"/>
    <property type="match status" value="1"/>
</dbReference>
<comment type="caution">
    <text evidence="19">The sequence shown here is derived from an EMBL/GenBank/DDBJ whole genome shotgun (WGS) entry which is preliminary data.</text>
</comment>
<keyword evidence="7" id="KW-0064">Aspartyl protease</keyword>
<dbReference type="InterPro" id="IPR012337">
    <property type="entry name" value="RNaseH-like_sf"/>
</dbReference>
<accession>A0ABR4MA32</accession>
<dbReference type="InterPro" id="IPR041373">
    <property type="entry name" value="RT_RNaseH"/>
</dbReference>
<dbReference type="Pfam" id="PF17921">
    <property type="entry name" value="Integrase_H2C2"/>
    <property type="match status" value="1"/>
</dbReference>
<keyword evidence="11" id="KW-0694">RNA-binding</keyword>
<keyword evidence="3" id="KW-0808">Transferase</keyword>
<organism evidence="19 20">
    <name type="scientific">Ceratocystis lukuohia</name>
    <dbReference type="NCBI Taxonomy" id="2019550"/>
    <lineage>
        <taxon>Eukaryota</taxon>
        <taxon>Fungi</taxon>
        <taxon>Dikarya</taxon>
        <taxon>Ascomycota</taxon>
        <taxon>Pezizomycotina</taxon>
        <taxon>Sordariomycetes</taxon>
        <taxon>Hypocreomycetidae</taxon>
        <taxon>Microascales</taxon>
        <taxon>Ceratocystidaceae</taxon>
        <taxon>Ceratocystis</taxon>
    </lineage>
</organism>
<evidence type="ECO:0000256" key="7">
    <source>
        <dbReference type="ARBA" id="ARBA00022750"/>
    </source>
</evidence>
<dbReference type="PANTHER" id="PTHR37984:SF5">
    <property type="entry name" value="PROTEIN NYNRIN-LIKE"/>
    <property type="match status" value="1"/>
</dbReference>
<dbReference type="InterPro" id="IPR056924">
    <property type="entry name" value="SH3_Tf2-1"/>
</dbReference>
<dbReference type="InterPro" id="IPR001584">
    <property type="entry name" value="Integrase_cat-core"/>
</dbReference>
<gene>
    <name evidence="19" type="ORF">HOO65_080080</name>
</gene>
<keyword evidence="14" id="KW-0239">DNA-directed DNA polymerase</keyword>
<name>A0ABR4MA32_9PEZI</name>
<evidence type="ECO:0000313" key="20">
    <source>
        <dbReference type="Proteomes" id="UP001610728"/>
    </source>
</evidence>
<dbReference type="CDD" id="cd09274">
    <property type="entry name" value="RNase_HI_RT_Ty3"/>
    <property type="match status" value="1"/>
</dbReference>
<evidence type="ECO:0000256" key="17">
    <source>
        <dbReference type="ARBA" id="ARBA00023172"/>
    </source>
</evidence>
<keyword evidence="10" id="KW-0460">Magnesium</keyword>
<keyword evidence="2" id="KW-0645">Protease</keyword>
<evidence type="ECO:0000256" key="16">
    <source>
        <dbReference type="ARBA" id="ARBA00023128"/>
    </source>
</evidence>
<evidence type="ECO:0000256" key="14">
    <source>
        <dbReference type="ARBA" id="ARBA00022932"/>
    </source>
</evidence>
<evidence type="ECO:0000256" key="12">
    <source>
        <dbReference type="ARBA" id="ARBA00022908"/>
    </source>
</evidence>
<dbReference type="InterPro" id="IPR043128">
    <property type="entry name" value="Rev_trsase/Diguanyl_cyclase"/>
</dbReference>
<dbReference type="SUPFAM" id="SSF53098">
    <property type="entry name" value="Ribonuclease H-like"/>
    <property type="match status" value="1"/>
</dbReference>
<evidence type="ECO:0000256" key="2">
    <source>
        <dbReference type="ARBA" id="ARBA00022670"/>
    </source>
</evidence>
<dbReference type="PANTHER" id="PTHR37984">
    <property type="entry name" value="PROTEIN CBG26694"/>
    <property type="match status" value="1"/>
</dbReference>
<dbReference type="Pfam" id="PF17917">
    <property type="entry name" value="RT_RNaseH"/>
    <property type="match status" value="1"/>
</dbReference>
<keyword evidence="6" id="KW-0479">Metal-binding</keyword>
<keyword evidence="12" id="KW-0229">DNA integration</keyword>
<evidence type="ECO:0000256" key="9">
    <source>
        <dbReference type="ARBA" id="ARBA00022801"/>
    </source>
</evidence>
<keyword evidence="17" id="KW-0233">DNA recombination</keyword>
<dbReference type="InterPro" id="IPR036397">
    <property type="entry name" value="RNaseH_sf"/>
</dbReference>
<sequence length="655" mass="74548">MPLTTLTKKDQPFVWGPGQQEAFDKLRQTLISVPVLATYDPDRPTIVEADASGWAMGASLRQQGLDSLWRPVAYFSRKLTPAEVNYPIHDKEMLAIFSCLKHWRPFLAGLTFQVHTDHRNLVYFQTRQTLSERQRRWSHELSEFDSTLIHRPGTTQVTSDALSRRDQDLPHDLSDDRLQSRVHQMLRPCGKNFVIAAAIWAKNPDKDPEGLEVTSHPSLPSPFSDPELHALWDTALRHNERYWQARLAVQEKARTFPNDWGLPWQISECSLDSETRLLWRERLWIPAYEPLRTALIQATRDSSLTGHPGTTITRDLVSRSYTWPGLTEDVRRFVGNCDTCGRSKIWREQKRGLLKPLPIPKRTWQEIAVDFIVDLPPSNRHTVIMGVTDRLSKSKVFIPLKSSTARDVAEAFLVHVFAHHGTPHAITSDRGPQFVSIFWAEVCRQLGITRRLSTSFHPETDGAQESSNQEIETYLRAFTAYLQDDWASLLPQAQIALNNRVSASTGISPFFFCHGFHVDPIETKATRPIGSSISPATAGHNWLAKHCEATAFSQASMALAQEVQERHANKGRQVAESFQVGDKVYLKLKNVRTLRPSKKLDWLALPYKVIGLVGSHAVKLDTPYSIHPVFHVNLVRRHREDQLPSQVFSNPEPPR</sequence>
<keyword evidence="16" id="KW-0496">Mitochondrion</keyword>
<dbReference type="GeneID" id="98120817"/>
<dbReference type="Gene3D" id="3.30.420.10">
    <property type="entry name" value="Ribonuclease H-like superfamily/Ribonuclease H"/>
    <property type="match status" value="1"/>
</dbReference>
<evidence type="ECO:0000313" key="19">
    <source>
        <dbReference type="EMBL" id="KAL2885130.1"/>
    </source>
</evidence>
<keyword evidence="15" id="KW-0238">DNA-binding</keyword>
<dbReference type="EMBL" id="JABSNW010000008">
    <property type="protein sequence ID" value="KAL2885130.1"/>
    <property type="molecule type" value="Genomic_DNA"/>
</dbReference>